<dbReference type="PRINTS" id="PR00080">
    <property type="entry name" value="SDRFAMILY"/>
</dbReference>
<gene>
    <name evidence="4" type="ORF">JF888_06290</name>
</gene>
<keyword evidence="2" id="KW-0560">Oxidoreductase</keyword>
<dbReference type="EMBL" id="JAEKNQ010000024">
    <property type="protein sequence ID" value="MBJ7602787.1"/>
    <property type="molecule type" value="Genomic_DNA"/>
</dbReference>
<dbReference type="PANTHER" id="PTHR42760">
    <property type="entry name" value="SHORT-CHAIN DEHYDROGENASES/REDUCTASES FAMILY MEMBER"/>
    <property type="match status" value="1"/>
</dbReference>
<dbReference type="GO" id="GO:0006633">
    <property type="term" value="P:fatty acid biosynthetic process"/>
    <property type="evidence" value="ECO:0007669"/>
    <property type="project" value="TreeGrafter"/>
</dbReference>
<reference evidence="4 5" key="1">
    <citation type="submission" date="2020-10" db="EMBL/GenBank/DDBJ databases">
        <title>Ca. Dormibacterota MAGs.</title>
        <authorList>
            <person name="Montgomery K."/>
        </authorList>
    </citation>
    <scope>NUCLEOTIDE SEQUENCE [LARGE SCALE GENOMIC DNA]</scope>
    <source>
        <strain evidence="4">SC8811_S16_3</strain>
    </source>
</reference>
<dbReference type="FunFam" id="3.40.50.720:FF:000084">
    <property type="entry name" value="Short-chain dehydrogenase reductase"/>
    <property type="match status" value="1"/>
</dbReference>
<organism evidence="4 5">
    <name type="scientific">Candidatus Dormiibacter inghamiae</name>
    <dbReference type="NCBI Taxonomy" id="3127013"/>
    <lineage>
        <taxon>Bacteria</taxon>
        <taxon>Bacillati</taxon>
        <taxon>Candidatus Dormiibacterota</taxon>
        <taxon>Candidatus Dormibacteria</taxon>
        <taxon>Candidatus Dormibacterales</taxon>
        <taxon>Candidatus Dormibacteraceae</taxon>
        <taxon>Candidatus Dormiibacter</taxon>
    </lineage>
</organism>
<name>A0A934K950_9BACT</name>
<evidence type="ECO:0000256" key="2">
    <source>
        <dbReference type="ARBA" id="ARBA00023002"/>
    </source>
</evidence>
<dbReference type="GO" id="GO:0016616">
    <property type="term" value="F:oxidoreductase activity, acting on the CH-OH group of donors, NAD or NADP as acceptor"/>
    <property type="evidence" value="ECO:0007669"/>
    <property type="project" value="TreeGrafter"/>
</dbReference>
<evidence type="ECO:0000313" key="5">
    <source>
        <dbReference type="Proteomes" id="UP000620075"/>
    </source>
</evidence>
<dbReference type="AlphaFoldDB" id="A0A934K950"/>
<comment type="caution">
    <text evidence="4">The sequence shown here is derived from an EMBL/GenBank/DDBJ whole genome shotgun (WGS) entry which is preliminary data.</text>
</comment>
<dbReference type="PRINTS" id="PR00081">
    <property type="entry name" value="GDHRDH"/>
</dbReference>
<dbReference type="RefSeq" id="WP_338177712.1">
    <property type="nucleotide sequence ID" value="NZ_JAEKNQ010000024.1"/>
</dbReference>
<feature type="region of interest" description="Disordered" evidence="3">
    <location>
        <begin position="1"/>
        <end position="34"/>
    </location>
</feature>
<dbReference type="SUPFAM" id="SSF51735">
    <property type="entry name" value="NAD(P)-binding Rossmann-fold domains"/>
    <property type="match status" value="1"/>
</dbReference>
<feature type="compositionally biased region" description="Polar residues" evidence="3">
    <location>
        <begin position="13"/>
        <end position="22"/>
    </location>
</feature>
<dbReference type="Gene3D" id="3.40.50.720">
    <property type="entry name" value="NAD(P)-binding Rossmann-like Domain"/>
    <property type="match status" value="1"/>
</dbReference>
<protein>
    <submittedName>
        <fullName evidence="4">SDR family oxidoreductase</fullName>
    </submittedName>
</protein>
<evidence type="ECO:0000256" key="1">
    <source>
        <dbReference type="ARBA" id="ARBA00006484"/>
    </source>
</evidence>
<comment type="similarity">
    <text evidence="1">Belongs to the short-chain dehydrogenases/reductases (SDR) family.</text>
</comment>
<dbReference type="GO" id="GO:0048038">
    <property type="term" value="F:quinone binding"/>
    <property type="evidence" value="ECO:0007669"/>
    <property type="project" value="TreeGrafter"/>
</dbReference>
<evidence type="ECO:0000256" key="3">
    <source>
        <dbReference type="SAM" id="MobiDB-lite"/>
    </source>
</evidence>
<dbReference type="InterPro" id="IPR002347">
    <property type="entry name" value="SDR_fam"/>
</dbReference>
<dbReference type="InterPro" id="IPR036291">
    <property type="entry name" value="NAD(P)-bd_dom_sf"/>
</dbReference>
<evidence type="ECO:0000313" key="4">
    <source>
        <dbReference type="EMBL" id="MBJ7602787.1"/>
    </source>
</evidence>
<sequence>MGTVRAARVRHSPPTSRESPVSTFEAETPRPESVPTLTPRVAVVTGGARGLGQASAVRLAERGYDVAIADLIEPIETASAVRSAGARALPLRCDVAVPSDVTSTIKAVEDKFRRCDVLVNNAGIYPLRAFRDLDLELWHRILDVNLTSAFLFCKAVVPGMTDRQFGRIINFTSNTVSLPVESATHYITSKAAVIGFTRALASEVGKHGITVNCVAPGATPTEGMLAGHDTPAAKEQRLQLFTNMIDRQAVKRISRLADIADAVAWLASDEAAFVSAQTLVVDGGLVRM</sequence>
<proteinExistence type="inferred from homology"/>
<dbReference type="CDD" id="cd05233">
    <property type="entry name" value="SDR_c"/>
    <property type="match status" value="1"/>
</dbReference>
<dbReference type="Proteomes" id="UP000620075">
    <property type="component" value="Unassembled WGS sequence"/>
</dbReference>
<accession>A0A934K950</accession>
<dbReference type="Pfam" id="PF13561">
    <property type="entry name" value="adh_short_C2"/>
    <property type="match status" value="1"/>
</dbReference>
<dbReference type="PANTHER" id="PTHR42760:SF133">
    <property type="entry name" value="3-OXOACYL-[ACYL-CARRIER-PROTEIN] REDUCTASE"/>
    <property type="match status" value="1"/>
</dbReference>